<feature type="transmembrane region" description="Helical" evidence="1">
    <location>
        <begin position="71"/>
        <end position="92"/>
    </location>
</feature>
<protein>
    <submittedName>
        <fullName evidence="2">Invasion protein</fullName>
    </submittedName>
</protein>
<dbReference type="Pfam" id="PF04247">
    <property type="entry name" value="SirB"/>
    <property type="match status" value="1"/>
</dbReference>
<feature type="transmembrane region" description="Helical" evidence="1">
    <location>
        <begin position="47"/>
        <end position="65"/>
    </location>
</feature>
<dbReference type="OrthoDB" id="5588650at2"/>
<reference evidence="2 3" key="1">
    <citation type="journal article" date="2011" name="Front. Microbiol.">
        <title>Genomic signatures of strain selection and enhancement in Bacillus atrophaeus var. globigii, a historical biowarfare simulant.</title>
        <authorList>
            <person name="Gibbons H.S."/>
            <person name="Broomall S.M."/>
            <person name="McNew L.A."/>
            <person name="Daligault H."/>
            <person name="Chapman C."/>
            <person name="Bruce D."/>
            <person name="Karavis M."/>
            <person name="Krepps M."/>
            <person name="McGregor P.A."/>
            <person name="Hong C."/>
            <person name="Park K.H."/>
            <person name="Akmal A."/>
            <person name="Feldman A."/>
            <person name="Lin J.S."/>
            <person name="Chang W.E."/>
            <person name="Higgs B.W."/>
            <person name="Demirev P."/>
            <person name="Lindquist J."/>
            <person name="Liem A."/>
            <person name="Fochler E."/>
            <person name="Read T.D."/>
            <person name="Tapia R."/>
            <person name="Johnson S."/>
            <person name="Bishop-Lilly K.A."/>
            <person name="Detter C."/>
            <person name="Han C."/>
            <person name="Sozhamannan S."/>
            <person name="Rosenzweig C.N."/>
            <person name="Skowronski E.W."/>
        </authorList>
    </citation>
    <scope>NUCLEOTIDE SEQUENCE [LARGE SCALE GENOMIC DNA]</scope>
    <source>
        <strain evidence="2 3">AK5</strain>
    </source>
</reference>
<dbReference type="GO" id="GO:0005886">
    <property type="term" value="C:plasma membrane"/>
    <property type="evidence" value="ECO:0007669"/>
    <property type="project" value="TreeGrafter"/>
</dbReference>
<proteinExistence type="predicted"/>
<evidence type="ECO:0000256" key="1">
    <source>
        <dbReference type="SAM" id="Phobius"/>
    </source>
</evidence>
<keyword evidence="1" id="KW-0812">Transmembrane</keyword>
<evidence type="ECO:0000313" key="3">
    <source>
        <dbReference type="Proteomes" id="UP000288212"/>
    </source>
</evidence>
<dbReference type="InterPro" id="IPR007360">
    <property type="entry name" value="SirB"/>
</dbReference>
<comment type="caution">
    <text evidence="2">The sequence shown here is derived from an EMBL/GenBank/DDBJ whole genome shotgun (WGS) entry which is preliminary data.</text>
</comment>
<dbReference type="PIRSF" id="PIRSF005610">
    <property type="entry name" value="SirB"/>
    <property type="match status" value="1"/>
</dbReference>
<dbReference type="PANTHER" id="PTHR39594:SF1">
    <property type="entry name" value="PROTEIN YCHQ"/>
    <property type="match status" value="1"/>
</dbReference>
<keyword evidence="1" id="KW-0472">Membrane</keyword>
<organism evidence="2 3">
    <name type="scientific">Aliidiomarina haloalkalitolerans</name>
    <dbReference type="NCBI Taxonomy" id="859059"/>
    <lineage>
        <taxon>Bacteria</taxon>
        <taxon>Pseudomonadati</taxon>
        <taxon>Pseudomonadota</taxon>
        <taxon>Gammaproteobacteria</taxon>
        <taxon>Alteromonadales</taxon>
        <taxon>Idiomarinaceae</taxon>
        <taxon>Aliidiomarina</taxon>
    </lineage>
</organism>
<evidence type="ECO:0000313" key="2">
    <source>
        <dbReference type="EMBL" id="RUO20800.1"/>
    </source>
</evidence>
<keyword evidence="1" id="KW-1133">Transmembrane helix</keyword>
<dbReference type="Proteomes" id="UP000288212">
    <property type="component" value="Unassembled WGS sequence"/>
</dbReference>
<feature type="transmembrane region" description="Helical" evidence="1">
    <location>
        <begin position="99"/>
        <end position="117"/>
    </location>
</feature>
<name>A0A432VW22_9GAMM</name>
<sequence length="123" mass="13934">MYLPIKSIHMLTAYITAFLFVLRLVLDATGKTTWRKTPLRWIPHVNDTILLIMAVSLIALAKFPVFSMSWLTLKIVFLFGYIATGAVAMNMARPKNVRIIAAVLALAQLLFIFHLAVAKPMFW</sequence>
<keyword evidence="3" id="KW-1185">Reference proteome</keyword>
<accession>A0A432VW22</accession>
<dbReference type="AlphaFoldDB" id="A0A432VW22"/>
<dbReference type="EMBL" id="PIPI01000002">
    <property type="protein sequence ID" value="RUO20800.1"/>
    <property type="molecule type" value="Genomic_DNA"/>
</dbReference>
<gene>
    <name evidence="2" type="ORF">CWE06_05245</name>
</gene>
<dbReference type="PANTHER" id="PTHR39594">
    <property type="entry name" value="PROTEIN YCHQ"/>
    <property type="match status" value="1"/>
</dbReference>
<feature type="transmembrane region" description="Helical" evidence="1">
    <location>
        <begin position="6"/>
        <end position="26"/>
    </location>
</feature>